<gene>
    <name evidence="8" type="ORF">HMPREF0493_0108</name>
</gene>
<organism evidence="8 9">
    <name type="scientific">Lactobacillus amylolyticus DSM 11664</name>
    <dbReference type="NCBI Taxonomy" id="585524"/>
    <lineage>
        <taxon>Bacteria</taxon>
        <taxon>Bacillati</taxon>
        <taxon>Bacillota</taxon>
        <taxon>Bacilli</taxon>
        <taxon>Lactobacillales</taxon>
        <taxon>Lactobacillaceae</taxon>
        <taxon>Lactobacillus</taxon>
    </lineage>
</organism>
<feature type="binding site" evidence="6">
    <location>
        <position position="100"/>
    </location>
    <ligand>
        <name>Mn(2+)</name>
        <dbReference type="ChEBI" id="CHEBI:29035"/>
        <label>2</label>
    </ligand>
</feature>
<dbReference type="PIRSF" id="PIRSF005962">
    <property type="entry name" value="Pept_M20D_amidohydro"/>
    <property type="match status" value="1"/>
</dbReference>
<dbReference type="HAMAP" id="MF_01692">
    <property type="entry name" value="DapEL"/>
    <property type="match status" value="1"/>
</dbReference>
<dbReference type="GO" id="GO:0050118">
    <property type="term" value="F:N-acetyldiaminopimelate deacetylase activity"/>
    <property type="evidence" value="ECO:0007669"/>
    <property type="project" value="UniProtKB-UniRule"/>
</dbReference>
<dbReference type="PANTHER" id="PTHR11014:SF98">
    <property type="entry name" value="N-ACETYLDIAMINOPIMELATE DEACETYLASE"/>
    <property type="match status" value="1"/>
</dbReference>
<feature type="binding site" evidence="6">
    <location>
        <position position="355"/>
    </location>
    <ligand>
        <name>Mn(2+)</name>
        <dbReference type="ChEBI" id="CHEBI:29035"/>
        <label>2</label>
    </ligand>
</feature>
<proteinExistence type="inferred from homology"/>
<dbReference type="EMBL" id="ADNY01000004">
    <property type="protein sequence ID" value="EFG56290.1"/>
    <property type="molecule type" value="Genomic_DNA"/>
</dbReference>
<dbReference type="GO" id="GO:0009089">
    <property type="term" value="P:lysine biosynthetic process via diaminopimelate"/>
    <property type="evidence" value="ECO:0007669"/>
    <property type="project" value="UniProtKB-UniRule"/>
</dbReference>
<evidence type="ECO:0000256" key="1">
    <source>
        <dbReference type="ARBA" id="ARBA00022605"/>
    </source>
</evidence>
<evidence type="ECO:0000256" key="4">
    <source>
        <dbReference type="ARBA" id="ARBA00023154"/>
    </source>
</evidence>
<comment type="similarity">
    <text evidence="5">Belongs to the peptidase M20A family. N-acetyldiaminopimelate deacetylase subfamily.</text>
</comment>
<dbReference type="InterPro" id="IPR017439">
    <property type="entry name" value="Amidohydrolase"/>
</dbReference>
<dbReference type="Gene3D" id="3.40.630.10">
    <property type="entry name" value="Zn peptidases"/>
    <property type="match status" value="1"/>
</dbReference>
<evidence type="ECO:0000256" key="2">
    <source>
        <dbReference type="ARBA" id="ARBA00022801"/>
    </source>
</evidence>
<comment type="pathway">
    <text evidence="5">Amino-acid biosynthesis; L-lysine biosynthesis via DAP pathway; LL-2,6-diaminopimelate from (S)-tetrahydrodipicolinate (acetylase route): step 3/3.</text>
</comment>
<dbReference type="PANTHER" id="PTHR11014">
    <property type="entry name" value="PEPTIDASE M20 FAMILY MEMBER"/>
    <property type="match status" value="1"/>
</dbReference>
<dbReference type="FunFam" id="3.30.70.360:FF:000001">
    <property type="entry name" value="N-acetyldiaminopimelate deacetylase"/>
    <property type="match status" value="1"/>
</dbReference>
<keyword evidence="2 5" id="KW-0378">Hydrolase</keyword>
<keyword evidence="1 5" id="KW-0028">Amino-acid biosynthesis</keyword>
<feature type="domain" description="Peptidase M20 dimerisation" evidence="7">
    <location>
        <begin position="182"/>
        <end position="275"/>
    </location>
</feature>
<dbReference type="InterPro" id="IPR036264">
    <property type="entry name" value="Bact_exopeptidase_dim_dom"/>
</dbReference>
<accession>D4YRI0</accession>
<dbReference type="Pfam" id="PF01546">
    <property type="entry name" value="Peptidase_M20"/>
    <property type="match status" value="1"/>
</dbReference>
<keyword evidence="6" id="KW-0479">Metal-binding</keyword>
<evidence type="ECO:0000256" key="5">
    <source>
        <dbReference type="HAMAP-Rule" id="MF_01692"/>
    </source>
</evidence>
<dbReference type="Pfam" id="PF07687">
    <property type="entry name" value="M20_dimer"/>
    <property type="match status" value="1"/>
</dbReference>
<dbReference type="NCBIfam" id="TIGR01891">
    <property type="entry name" value="amidohydrolases"/>
    <property type="match status" value="1"/>
</dbReference>
<dbReference type="Gene3D" id="3.30.70.360">
    <property type="match status" value="1"/>
</dbReference>
<dbReference type="InterPro" id="IPR002933">
    <property type="entry name" value="Peptidase_M20"/>
</dbReference>
<keyword evidence="3 5" id="KW-0220">Diaminopimelate biosynthesis</keyword>
<dbReference type="Proteomes" id="UP000004069">
    <property type="component" value="Unassembled WGS sequence"/>
</dbReference>
<evidence type="ECO:0000256" key="3">
    <source>
        <dbReference type="ARBA" id="ARBA00022915"/>
    </source>
</evidence>
<dbReference type="InterPro" id="IPR023905">
    <property type="entry name" value="AcetylDAP_deacetylase"/>
</dbReference>
<feature type="active site" description="Proton acceptor" evidence="5">
    <location>
        <position position="134"/>
    </location>
</feature>
<keyword evidence="6" id="KW-0464">Manganese</keyword>
<dbReference type="SUPFAM" id="SSF55031">
    <property type="entry name" value="Bacterial exopeptidase dimerisation domain"/>
    <property type="match status" value="1"/>
</dbReference>
<feature type="binding site" evidence="6">
    <location>
        <position position="161"/>
    </location>
    <ligand>
        <name>Mn(2+)</name>
        <dbReference type="ChEBI" id="CHEBI:29035"/>
        <label>2</label>
    </ligand>
</feature>
<feature type="binding site" evidence="6">
    <location>
        <position position="102"/>
    </location>
    <ligand>
        <name>Mn(2+)</name>
        <dbReference type="ChEBI" id="CHEBI:29035"/>
        <label>2</label>
    </ligand>
</feature>
<dbReference type="PATRIC" id="fig|585524.9.peg.1439"/>
<dbReference type="RefSeq" id="WP_006351262.1">
    <property type="nucleotide sequence ID" value="NZ_ADNY01000004.1"/>
</dbReference>
<evidence type="ECO:0000313" key="9">
    <source>
        <dbReference type="Proteomes" id="UP000004069"/>
    </source>
</evidence>
<reference evidence="8 9" key="1">
    <citation type="submission" date="2010-04" db="EMBL/GenBank/DDBJ databases">
        <authorList>
            <person name="Muzny D."/>
            <person name="Qin X."/>
            <person name="Deng J."/>
            <person name="Jiang H."/>
            <person name="Liu Y."/>
            <person name="Qu J."/>
            <person name="Song X.-Z."/>
            <person name="Zhang L."/>
            <person name="Thornton R."/>
            <person name="Coyle M."/>
            <person name="Francisco L."/>
            <person name="Jackson L."/>
            <person name="Javaid M."/>
            <person name="Korchina V."/>
            <person name="Kovar C."/>
            <person name="Mata R."/>
            <person name="Mathew T."/>
            <person name="Ngo R."/>
            <person name="Nguyen L."/>
            <person name="Nguyen N."/>
            <person name="Okwuonu G."/>
            <person name="Ongeri F."/>
            <person name="Pham C."/>
            <person name="Simmons D."/>
            <person name="Wilczek-Boney K."/>
            <person name="Hale W."/>
            <person name="Jakkamsetti A."/>
            <person name="Pham P."/>
            <person name="Ruth R."/>
            <person name="San Lucas F."/>
            <person name="Warren J."/>
            <person name="Zhang J."/>
            <person name="Zhao Z."/>
            <person name="Zhou C."/>
            <person name="Zhu D."/>
            <person name="Lee S."/>
            <person name="Bess C."/>
            <person name="Blankenburg K."/>
            <person name="Forbes L."/>
            <person name="Fu Q."/>
            <person name="Gubbala S."/>
            <person name="Hirani K."/>
            <person name="Jayaseelan J.C."/>
            <person name="Lara F."/>
            <person name="Munidasa M."/>
            <person name="Palculict T."/>
            <person name="Patil S."/>
            <person name="Pu L.-L."/>
            <person name="Saada N."/>
            <person name="Tang L."/>
            <person name="Weissenberger G."/>
            <person name="Zhu Y."/>
            <person name="Hemphill L."/>
            <person name="Shang Y."/>
            <person name="Youmans B."/>
            <person name="Ayvaz T."/>
            <person name="Ross M."/>
            <person name="Santibanez J."/>
            <person name="Aqrawi P."/>
            <person name="Gross S."/>
            <person name="Joshi V."/>
            <person name="Fowler G."/>
            <person name="Nazareth L."/>
            <person name="Reid J."/>
            <person name="Worley K."/>
            <person name="Petrosino J."/>
            <person name="Highlander S."/>
            <person name="Gibbs R."/>
        </authorList>
    </citation>
    <scope>NUCLEOTIDE SEQUENCE [LARGE SCALE GENOMIC DNA]</scope>
    <source>
        <strain evidence="8 9">DSM 11664</strain>
    </source>
</reference>
<dbReference type="InterPro" id="IPR011650">
    <property type="entry name" value="Peptidase_M20_dimer"/>
</dbReference>
<feature type="binding site" evidence="6">
    <location>
        <position position="134"/>
    </location>
    <ligand>
        <name>Mn(2+)</name>
        <dbReference type="ChEBI" id="CHEBI:29035"/>
        <label>2</label>
    </ligand>
</feature>
<comment type="function">
    <text evidence="5">Catalyzes the conversion of N-acetyl-diaminopimelate to diaminopimelate and acetate.</text>
</comment>
<dbReference type="SUPFAM" id="SSF53187">
    <property type="entry name" value="Zn-dependent exopeptidases"/>
    <property type="match status" value="1"/>
</dbReference>
<sequence length="383" mass="42851">MTLLTEQDLIKIRRHLHQIPELALHEVQTHDYLLQVIESFKQYYLEIRVPEQSPTAILVLVKGKKPRRTIGYRTDIDALPVEEKTGLPFSSKHPGVMHACGHDVHMTVALGLLNYFSENQPQDNLLFFFQPAEESESGGKQAYEKGIFEDKWKPDEFYGLHDNPALLAGAIGCRMGTLFAGTTEVNIDLIGKSGHAAFPQNANDTVVAMASLIMQIQTIISRSIDPIQSGVITLGKVDAGTIRNVIAGHARIEGTIRGLTQKMILNIDHRLQDVCDGVARSFNMDVKLNLNQGGYWPVENNPDLTRSFIKYMKKQPDVNFIETEPAMTGEDFGYLLAKFPGVMFWLGVNDDSQLHSATLTPDEKSIQRGVDAIKGFLIYRMEN</sequence>
<keyword evidence="4 5" id="KW-0457">Lysine biosynthesis</keyword>
<dbReference type="GO" id="GO:0046872">
    <property type="term" value="F:metal ion binding"/>
    <property type="evidence" value="ECO:0007669"/>
    <property type="project" value="UniProtKB-KW"/>
</dbReference>
<protein>
    <recommendedName>
        <fullName evidence="5">N-acetyldiaminopimelate deacetylase</fullName>
        <ecNumber evidence="5">3.5.1.47</ecNumber>
    </recommendedName>
</protein>
<dbReference type="AlphaFoldDB" id="D4YRI0"/>
<evidence type="ECO:0000259" key="7">
    <source>
        <dbReference type="Pfam" id="PF07687"/>
    </source>
</evidence>
<keyword evidence="9" id="KW-1185">Reference proteome</keyword>
<comment type="catalytic activity">
    <reaction evidence="5">
        <text>N-acetyl-(2S,6S)-2,6-diaminopimelate + H2O = (2S,6S)-2,6-diaminopimelate + acetate</text>
        <dbReference type="Rhea" id="RHEA:20405"/>
        <dbReference type="ChEBI" id="CHEBI:15377"/>
        <dbReference type="ChEBI" id="CHEBI:30089"/>
        <dbReference type="ChEBI" id="CHEBI:57609"/>
        <dbReference type="ChEBI" id="CHEBI:58767"/>
        <dbReference type="EC" id="3.5.1.47"/>
    </reaction>
</comment>
<name>D4YRI0_9LACO</name>
<dbReference type="eggNOG" id="COG1473">
    <property type="taxonomic scope" value="Bacteria"/>
</dbReference>
<evidence type="ECO:0000256" key="6">
    <source>
        <dbReference type="PIRSR" id="PIRSR005962-1"/>
    </source>
</evidence>
<comment type="caution">
    <text evidence="8">The sequence shown here is derived from an EMBL/GenBank/DDBJ whole genome shotgun (WGS) entry which is preliminary data.</text>
</comment>
<feature type="active site" evidence="5">
    <location>
        <position position="75"/>
    </location>
</feature>
<dbReference type="EC" id="3.5.1.47" evidence="5"/>
<dbReference type="OrthoDB" id="9776731at2"/>
<dbReference type="CDD" id="cd05670">
    <property type="entry name" value="M20_Acy1_YkuR-like"/>
    <property type="match status" value="1"/>
</dbReference>
<evidence type="ECO:0000313" key="8">
    <source>
        <dbReference type="EMBL" id="EFG56290.1"/>
    </source>
</evidence>
<dbReference type="UniPathway" id="UPA00034">
    <property type="reaction ID" value="UER00024"/>
</dbReference>
<dbReference type="GO" id="GO:0019877">
    <property type="term" value="P:diaminopimelate biosynthetic process"/>
    <property type="evidence" value="ECO:0007669"/>
    <property type="project" value="UniProtKB-UniRule"/>
</dbReference>
<comment type="cofactor">
    <cofactor evidence="6">
        <name>Mn(2+)</name>
        <dbReference type="ChEBI" id="CHEBI:29035"/>
    </cofactor>
    <text evidence="6">The Mn(2+) ion enhances activity.</text>
</comment>